<organism evidence="10">
    <name type="scientific">Prunus dulcis</name>
    <name type="common">Almond</name>
    <name type="synonym">Amygdalus dulcis</name>
    <dbReference type="NCBI Taxonomy" id="3755"/>
    <lineage>
        <taxon>Eukaryota</taxon>
        <taxon>Viridiplantae</taxon>
        <taxon>Streptophyta</taxon>
        <taxon>Embryophyta</taxon>
        <taxon>Tracheophyta</taxon>
        <taxon>Spermatophyta</taxon>
        <taxon>Magnoliopsida</taxon>
        <taxon>eudicotyledons</taxon>
        <taxon>Gunneridae</taxon>
        <taxon>Pentapetalae</taxon>
        <taxon>rosids</taxon>
        <taxon>fabids</taxon>
        <taxon>Rosales</taxon>
        <taxon>Rosaceae</taxon>
        <taxon>Amygdaloideae</taxon>
        <taxon>Amygdaleae</taxon>
        <taxon>Prunus</taxon>
    </lineage>
</organism>
<dbReference type="EMBL" id="AP019299">
    <property type="protein sequence ID" value="BBG99940.1"/>
    <property type="molecule type" value="Genomic_DNA"/>
</dbReference>
<comment type="similarity">
    <text evidence="2 9">Belongs to the mitochondrial pyruvate carrier (MPC) (TC 2.A.105) family.</text>
</comment>
<evidence type="ECO:0000256" key="3">
    <source>
        <dbReference type="ARBA" id="ARBA00022448"/>
    </source>
</evidence>
<sequence>MDNVTRNLVIFATLSNLGAVKGEEFDIMANSKLQAIWNHPAGPKTKASLSEKENPGLRFDLVHFWAPTFKWGLTIANILDSSKPPEDLSYAQQSDCRRTGILSVSILDVSNCPVSTVTHDSSAKNQQASAEEE</sequence>
<dbReference type="AlphaFoldDB" id="A0A4Y1R6W4"/>
<dbReference type="GO" id="GO:0006850">
    <property type="term" value="P:pyruvate import into mitochondria"/>
    <property type="evidence" value="ECO:0007669"/>
    <property type="project" value="InterPro"/>
</dbReference>
<name>A0A4Y1R6W4_PRUDU</name>
<reference evidence="10" key="1">
    <citation type="journal article" date="2019" name="Science">
        <title>Mutation of a bHLH transcription factor allowed almond domestication.</title>
        <authorList>
            <person name="Sanchez-Perez R."/>
            <person name="Pavan S."/>
            <person name="Mazzeo R."/>
            <person name="Moldovan C."/>
            <person name="Aiese Cigliano R."/>
            <person name="Del Cueto J."/>
            <person name="Ricciardi F."/>
            <person name="Lotti C."/>
            <person name="Ricciardi L."/>
            <person name="Dicenta F."/>
            <person name="Lopez-Marques R.L."/>
            <person name="Lindberg Moller B."/>
        </authorList>
    </citation>
    <scope>NUCLEOTIDE SEQUENCE</scope>
</reference>
<dbReference type="GO" id="GO:0005743">
    <property type="term" value="C:mitochondrial inner membrane"/>
    <property type="evidence" value="ECO:0007669"/>
    <property type="project" value="UniProtKB-SubCell"/>
</dbReference>
<comment type="subcellular location">
    <subcellularLocation>
        <location evidence="1 9">Mitochondrion inner membrane</location>
        <topology evidence="1 9">Multi-pass membrane protein</topology>
    </subcellularLocation>
</comment>
<evidence type="ECO:0000256" key="6">
    <source>
        <dbReference type="ARBA" id="ARBA00022989"/>
    </source>
</evidence>
<evidence type="ECO:0000256" key="4">
    <source>
        <dbReference type="ARBA" id="ARBA00022692"/>
    </source>
</evidence>
<dbReference type="Pfam" id="PF03650">
    <property type="entry name" value="MPC"/>
    <property type="match status" value="1"/>
</dbReference>
<comment type="function">
    <text evidence="9">Mediates the uptake of pyruvate into mitochondria.</text>
</comment>
<proteinExistence type="inferred from homology"/>
<keyword evidence="7 9" id="KW-0496">Mitochondrion</keyword>
<keyword evidence="6" id="KW-1133">Transmembrane helix</keyword>
<protein>
    <recommendedName>
        <fullName evidence="9">Mitochondrial pyruvate carrier</fullName>
    </recommendedName>
</protein>
<accession>A0A4Y1R6W4</accession>
<evidence type="ECO:0000313" key="10">
    <source>
        <dbReference type="EMBL" id="BBG99940.1"/>
    </source>
</evidence>
<keyword evidence="5 9" id="KW-0999">Mitochondrion inner membrane</keyword>
<keyword evidence="3 9" id="KW-0813">Transport</keyword>
<evidence type="ECO:0000256" key="5">
    <source>
        <dbReference type="ARBA" id="ARBA00022792"/>
    </source>
</evidence>
<dbReference type="InterPro" id="IPR005336">
    <property type="entry name" value="MPC"/>
</dbReference>
<evidence type="ECO:0000256" key="9">
    <source>
        <dbReference type="RuleBase" id="RU363100"/>
    </source>
</evidence>
<evidence type="ECO:0000256" key="7">
    <source>
        <dbReference type="ARBA" id="ARBA00023128"/>
    </source>
</evidence>
<evidence type="ECO:0000256" key="8">
    <source>
        <dbReference type="ARBA" id="ARBA00023136"/>
    </source>
</evidence>
<keyword evidence="4" id="KW-0812">Transmembrane</keyword>
<evidence type="ECO:0000256" key="1">
    <source>
        <dbReference type="ARBA" id="ARBA00004448"/>
    </source>
</evidence>
<gene>
    <name evidence="10" type="ORF">Prudu_009799</name>
</gene>
<evidence type="ECO:0000256" key="2">
    <source>
        <dbReference type="ARBA" id="ARBA00006416"/>
    </source>
</evidence>
<keyword evidence="8" id="KW-0472">Membrane</keyword>